<evidence type="ECO:0000313" key="2">
    <source>
        <dbReference type="EMBL" id="MBM9466838.1"/>
    </source>
</evidence>
<reference evidence="2" key="1">
    <citation type="submission" date="2021-01" db="EMBL/GenBank/DDBJ databases">
        <title>YIM 132084 draft genome.</title>
        <authorList>
            <person name="An D."/>
        </authorList>
    </citation>
    <scope>NUCLEOTIDE SEQUENCE</scope>
    <source>
        <strain evidence="2">YIM 132084</strain>
    </source>
</reference>
<evidence type="ECO:0000259" key="1">
    <source>
        <dbReference type="Pfam" id="PF18096"/>
    </source>
</evidence>
<dbReference type="Proteomes" id="UP000663792">
    <property type="component" value="Unassembled WGS sequence"/>
</dbReference>
<accession>A0A939BVT2</accession>
<dbReference type="AlphaFoldDB" id="A0A939BVT2"/>
<dbReference type="SUPFAM" id="SSF53335">
    <property type="entry name" value="S-adenosyl-L-methionine-dependent methyltransferases"/>
    <property type="match status" value="1"/>
</dbReference>
<protein>
    <submittedName>
        <fullName evidence="2">Class I SAM-dependent methyltransferase</fullName>
    </submittedName>
</protein>
<keyword evidence="2" id="KW-0489">Methyltransferase</keyword>
<proteinExistence type="predicted"/>
<dbReference type="Pfam" id="PF18096">
    <property type="entry name" value="Thump_like"/>
    <property type="match status" value="1"/>
</dbReference>
<gene>
    <name evidence="2" type="ORF">JL106_06025</name>
</gene>
<keyword evidence="2" id="KW-0808">Transferase</keyword>
<dbReference type="GO" id="GO:0032259">
    <property type="term" value="P:methylation"/>
    <property type="evidence" value="ECO:0007669"/>
    <property type="project" value="UniProtKB-KW"/>
</dbReference>
<dbReference type="EMBL" id="JAERWK010000008">
    <property type="protein sequence ID" value="MBM9466838.1"/>
    <property type="molecule type" value="Genomic_DNA"/>
</dbReference>
<dbReference type="PANTHER" id="PTHR14741:SF32">
    <property type="entry name" value="TRIMETHYLGUANOSINE SYNTHASE"/>
    <property type="match status" value="1"/>
</dbReference>
<name>A0A939BVT2_9ACTN</name>
<sequence>MAYRFSLDDVAFLRSAAGTDALGLAAGLALTDATRLRDADRLRRAVGARAAAVLETARLRRLAVAKLGPLSADWLLTDEALQQATPAPVAAHRAARLAGIGVHDLTCSIGTELVTLAAGCPVVLGSDLDPVRLAMAAHNLAHSGTPPGVPVVLARADARTPVGRGLLRYADPARRSGTGRRITSADTVPSVAELDAGSADRPPVLRVPPGIDHDALARPGEVELVSLDGTVREAVLWPAELAGPARRATVLTTRLDGTATVLGIGLGIEQVSSTEPDDAPVTPVQDWIVDPDGAVVRAHLVRQWAARHGLSRLDEHLAYLTGPRPPAGVRAFRVLDTAPFTERTVAQWCRRDDIGTLEIKQRGTAVVPDVLRTRLRPALRGPTIHAATLVVARVGRSAQAYWTRAVDLR</sequence>
<dbReference type="InterPro" id="IPR029063">
    <property type="entry name" value="SAM-dependent_MTases_sf"/>
</dbReference>
<dbReference type="InterPro" id="IPR041497">
    <property type="entry name" value="Thump-like"/>
</dbReference>
<dbReference type="Gene3D" id="3.40.50.150">
    <property type="entry name" value="Vaccinia Virus protein VP39"/>
    <property type="match status" value="1"/>
</dbReference>
<organism evidence="2 3">
    <name type="scientific">Nakamurella leprariae</name>
    <dbReference type="NCBI Taxonomy" id="2803911"/>
    <lineage>
        <taxon>Bacteria</taxon>
        <taxon>Bacillati</taxon>
        <taxon>Actinomycetota</taxon>
        <taxon>Actinomycetes</taxon>
        <taxon>Nakamurellales</taxon>
        <taxon>Nakamurellaceae</taxon>
        <taxon>Nakamurella</taxon>
    </lineage>
</organism>
<dbReference type="RefSeq" id="WP_205259792.1">
    <property type="nucleotide sequence ID" value="NZ_JAERWK010000008.1"/>
</dbReference>
<evidence type="ECO:0000313" key="3">
    <source>
        <dbReference type="Proteomes" id="UP000663792"/>
    </source>
</evidence>
<comment type="caution">
    <text evidence="2">The sequence shown here is derived from an EMBL/GenBank/DDBJ whole genome shotgun (WGS) entry which is preliminary data.</text>
</comment>
<keyword evidence="3" id="KW-1185">Reference proteome</keyword>
<dbReference type="PANTHER" id="PTHR14741">
    <property type="entry name" value="S-ADENOSYLMETHIONINE-DEPENDENT METHYLTRANSFERASE RELATED"/>
    <property type="match status" value="1"/>
</dbReference>
<feature type="domain" description="THUMP-like" evidence="1">
    <location>
        <begin position="329"/>
        <end position="402"/>
    </location>
</feature>
<dbReference type="GO" id="GO:0008168">
    <property type="term" value="F:methyltransferase activity"/>
    <property type="evidence" value="ECO:0007669"/>
    <property type="project" value="UniProtKB-KW"/>
</dbReference>